<keyword evidence="2" id="KW-0963">Cytoplasm</keyword>
<dbReference type="FunFam" id="2.30.42.10:FF:000031">
    <property type="entry name" value="Glutamate receptor interacting protein 1"/>
    <property type="match status" value="1"/>
</dbReference>
<reference evidence="6" key="2">
    <citation type="submission" date="2025-09" db="UniProtKB">
        <authorList>
            <consortium name="Ensembl"/>
        </authorList>
    </citation>
    <scope>IDENTIFICATION</scope>
</reference>
<dbReference type="GeneTree" id="ENSGT00940000158692"/>
<dbReference type="FunFam" id="2.30.42.10:FF:000023">
    <property type="entry name" value="Glutamate receptor interacting protein 1"/>
    <property type="match status" value="1"/>
</dbReference>
<feature type="domain" description="PDZ" evidence="5">
    <location>
        <begin position="955"/>
        <end position="1037"/>
    </location>
</feature>
<feature type="region of interest" description="Disordered" evidence="4">
    <location>
        <begin position="1039"/>
        <end position="1091"/>
    </location>
</feature>
<feature type="compositionally biased region" description="Polar residues" evidence="4">
    <location>
        <begin position="903"/>
        <end position="925"/>
    </location>
</feature>
<feature type="compositionally biased region" description="Basic and acidic residues" evidence="4">
    <location>
        <begin position="1082"/>
        <end position="1091"/>
    </location>
</feature>
<feature type="domain" description="PDZ" evidence="5">
    <location>
        <begin position="541"/>
        <end position="626"/>
    </location>
</feature>
<dbReference type="InterPro" id="IPR036034">
    <property type="entry name" value="PDZ_sf"/>
</dbReference>
<dbReference type="PANTHER" id="PTHR46227">
    <property type="entry name" value="GLUTAMATE RECEPTOR-INTERACTING PROTEIN GRIP"/>
    <property type="match status" value="1"/>
</dbReference>
<reference evidence="6" key="1">
    <citation type="submission" date="2025-08" db="UniProtKB">
        <authorList>
            <consortium name="Ensembl"/>
        </authorList>
    </citation>
    <scope>IDENTIFICATION</scope>
</reference>
<keyword evidence="7" id="KW-1185">Reference proteome</keyword>
<evidence type="ECO:0000256" key="2">
    <source>
        <dbReference type="ARBA" id="ARBA00022490"/>
    </source>
</evidence>
<feature type="compositionally biased region" description="Polar residues" evidence="4">
    <location>
        <begin position="1039"/>
        <end position="1049"/>
    </location>
</feature>
<feature type="domain" description="PDZ" evidence="5">
    <location>
        <begin position="26"/>
        <end position="109"/>
    </location>
</feature>
<dbReference type="Pfam" id="PF00595">
    <property type="entry name" value="PDZ"/>
    <property type="match status" value="6"/>
</dbReference>
<dbReference type="FunFam" id="2.30.42.10:FF:000025">
    <property type="entry name" value="Glutamate receptor interacting protein 1"/>
    <property type="match status" value="1"/>
</dbReference>
<evidence type="ECO:0000313" key="6">
    <source>
        <dbReference type="Ensembl" id="ENSCCRP00000144804.1"/>
    </source>
</evidence>
<dbReference type="CDD" id="cd06686">
    <property type="entry name" value="PDZ4_GRIP1-2-like"/>
    <property type="match status" value="1"/>
</dbReference>
<feature type="domain" description="PDZ" evidence="5">
    <location>
        <begin position="225"/>
        <end position="309"/>
    </location>
</feature>
<dbReference type="CDD" id="cd06683">
    <property type="entry name" value="PDZ6_GRIP1-2-like"/>
    <property type="match status" value="1"/>
</dbReference>
<evidence type="ECO:0000256" key="1">
    <source>
        <dbReference type="ARBA" id="ARBA00004496"/>
    </source>
</evidence>
<comment type="subcellular location">
    <subcellularLocation>
        <location evidence="1">Cytoplasm</location>
    </subcellularLocation>
</comment>
<dbReference type="InterPro" id="IPR043545">
    <property type="entry name" value="GRIP1/2"/>
</dbReference>
<evidence type="ECO:0000256" key="3">
    <source>
        <dbReference type="ARBA" id="ARBA00022737"/>
    </source>
</evidence>
<sequence>MIAVSFKCRCQILRRVNKDEFKGTSTVELIKKEGTTLGLTVSGGIDKDGKPRVSNLRQGGIAARSDQLNVGDYIKSVNGINLTKFRHDEIISLLKNVGERVVLEVEYELPPVSVQGSGVMFKSMEVTLHKEGNTFGFVIRGGAHEDRNKSRPVTITTIRPGGPADREGTIKPGDRLLSIDGIRLHGASHAEAMSILKQCGQEATLLIEYDVSVMDSVATASGPLLVEVAKSMGSSLGLALSTSMYCNKQVIIIDKVKPASIADRCGALHAGDHILSVDGTSMEYCTLAEATQLLASASEHVKMEILPHHQTRLALKGPEHVKVQRSNRPLPWESGTNNNSNFLPYQHYNTYHPDQSRSQTKQKTSPNNPPLGSSFSPTSMSAYSLSSLNMNTLPRTMYPTSPRGTMMRRKLKKKDFKSSMSLASSTVGLAGQVVHTETTEVTLISDSIMGFGIQLQGGVFATETLSSPPLIAYIDPDSPAERCGILQIGDRILSINGIPTEDSTLEETNQLLRDSSITSKVTLEIEFDVAESVIPSSGTFHVKLPKKPGVELGITISSPSSRKPGDALIISDIKKGSVAHRTGTLELGDKLLAIDNIRLDNCSMEDAVQILQQCEDLVKLKIRKDEDNSDEQESSGAIIYTVELKRYGGPLGITISGTEEPFDPIIISSLTKGGLAERTGAIHIGDRILAINSNSLKGKPLSEAIHLLQMAGESVILKIKKQGELASPKQPSVTGRLNDLSDMEDDGQKPSKLSDIYSTTIPSVDSAVESWDGSAIDATFSTQAPTGFQASGYSFHSHEWRNAKPSRGSLSPGNSSRQRNNILPDFGLGVDEWDRPSASGFTVGHDGTEPDQEENFWSQALEDLETCGQSGILRELEATIMSGSSLSLNHDPAPTRSHLGRQASFQERGSNKPQYTQDNRSNTLPTDVGRKAFAVRRVKQEIKDIMSPTPVELHKASLVKESDLEDFGFSVSDGVLEKGVYVNNIRPGGPAEIGGLKPYDRLLQINHVRTRDFDCCLVVPLIAESGNKLDLVISRNPVSTQPSELNPLSNDEAANWTDPAAPFEQPAAGLEQGQHNSTLAGLEDRDPNKTL</sequence>
<protein>
    <submittedName>
        <fullName evidence="6">Glutamate receptor interacting protein 1</fullName>
    </submittedName>
</protein>
<dbReference type="PANTHER" id="PTHR46227:SF3">
    <property type="entry name" value="GLUTAMATE RECEPTOR-INTERACTING PROTEIN 1"/>
    <property type="match status" value="1"/>
</dbReference>
<dbReference type="GO" id="GO:0005737">
    <property type="term" value="C:cytoplasm"/>
    <property type="evidence" value="ECO:0007669"/>
    <property type="project" value="UniProtKB-SubCell"/>
</dbReference>
<name>A0A9J8AI62_CYPCA</name>
<dbReference type="GO" id="GO:0098887">
    <property type="term" value="P:neurotransmitter receptor transport, endosome to postsynaptic membrane"/>
    <property type="evidence" value="ECO:0007669"/>
    <property type="project" value="TreeGrafter"/>
</dbReference>
<keyword evidence="3" id="KW-0677">Repeat</keyword>
<evidence type="ECO:0000256" key="4">
    <source>
        <dbReference type="SAM" id="MobiDB-lite"/>
    </source>
</evidence>
<dbReference type="AlphaFoldDB" id="A0A9J8AI62"/>
<feature type="domain" description="PDZ" evidence="5">
    <location>
        <begin position="125"/>
        <end position="211"/>
    </location>
</feature>
<organism evidence="6 7">
    <name type="scientific">Cyprinus carpio carpio</name>
    <dbReference type="NCBI Taxonomy" id="630221"/>
    <lineage>
        <taxon>Eukaryota</taxon>
        <taxon>Metazoa</taxon>
        <taxon>Chordata</taxon>
        <taxon>Craniata</taxon>
        <taxon>Vertebrata</taxon>
        <taxon>Euteleostomi</taxon>
        <taxon>Actinopterygii</taxon>
        <taxon>Neopterygii</taxon>
        <taxon>Teleostei</taxon>
        <taxon>Ostariophysi</taxon>
        <taxon>Cypriniformes</taxon>
        <taxon>Cyprinidae</taxon>
        <taxon>Cyprininae</taxon>
        <taxon>Cyprinus</taxon>
    </lineage>
</organism>
<accession>A0A9J8AI62</accession>
<dbReference type="FunFam" id="2.30.42.10:FF:000022">
    <property type="entry name" value="Glutamate receptor interacting protein 1"/>
    <property type="match status" value="1"/>
</dbReference>
<dbReference type="FunFam" id="2.30.42.10:FF:000034">
    <property type="entry name" value="Glutamate receptor interacting protein 1"/>
    <property type="match status" value="1"/>
</dbReference>
<dbReference type="CDD" id="cd06685">
    <property type="entry name" value="PDZ7_GRIP1-2-like"/>
    <property type="match status" value="1"/>
</dbReference>
<feature type="compositionally biased region" description="Polar residues" evidence="4">
    <location>
        <begin position="334"/>
        <end position="376"/>
    </location>
</feature>
<dbReference type="SUPFAM" id="SSF50156">
    <property type="entry name" value="PDZ domain-like"/>
    <property type="match status" value="7"/>
</dbReference>
<feature type="region of interest" description="Disordered" evidence="4">
    <location>
        <begin position="884"/>
        <end position="926"/>
    </location>
</feature>
<dbReference type="Ensembl" id="ENSCCRT00000142895.1">
    <property type="protein sequence ID" value="ENSCCRP00000144804.1"/>
    <property type="gene ID" value="ENSCCRG00000042200.2"/>
</dbReference>
<dbReference type="CDD" id="cd06681">
    <property type="entry name" value="PDZ2_GRIP1-2-like"/>
    <property type="match status" value="1"/>
</dbReference>
<evidence type="ECO:0000313" key="7">
    <source>
        <dbReference type="Proteomes" id="UP001108240"/>
    </source>
</evidence>
<feature type="region of interest" description="Disordered" evidence="4">
    <location>
        <begin position="727"/>
        <end position="755"/>
    </location>
</feature>
<dbReference type="Proteomes" id="UP001108240">
    <property type="component" value="Unplaced"/>
</dbReference>
<dbReference type="FunFam" id="2.30.42.10:FF:000035">
    <property type="entry name" value="Glutamate receptor interacting protein 1"/>
    <property type="match status" value="1"/>
</dbReference>
<feature type="domain" description="PDZ" evidence="5">
    <location>
        <begin position="641"/>
        <end position="723"/>
    </location>
</feature>
<dbReference type="SMART" id="SM00228">
    <property type="entry name" value="PDZ"/>
    <property type="match status" value="7"/>
</dbReference>
<feature type="region of interest" description="Disordered" evidence="4">
    <location>
        <begin position="316"/>
        <end position="376"/>
    </location>
</feature>
<dbReference type="CDD" id="cd06687">
    <property type="entry name" value="PDZ1_GRIP1-2-like"/>
    <property type="match status" value="1"/>
</dbReference>
<dbReference type="CDD" id="cd06682">
    <property type="entry name" value="PDZ5_GRIP1-2-like"/>
    <property type="match status" value="1"/>
</dbReference>
<proteinExistence type="predicted"/>
<dbReference type="Pfam" id="PF17820">
    <property type="entry name" value="PDZ_6"/>
    <property type="match status" value="1"/>
</dbReference>
<feature type="domain" description="PDZ" evidence="5">
    <location>
        <begin position="440"/>
        <end position="515"/>
    </location>
</feature>
<dbReference type="CDD" id="cd06684">
    <property type="entry name" value="PDZ3_GRIP1-2-like"/>
    <property type="match status" value="1"/>
</dbReference>
<evidence type="ECO:0000259" key="5">
    <source>
        <dbReference type="PROSITE" id="PS50106"/>
    </source>
</evidence>
<dbReference type="InterPro" id="IPR041489">
    <property type="entry name" value="PDZ_6"/>
</dbReference>
<dbReference type="PROSITE" id="PS50106">
    <property type="entry name" value="PDZ"/>
    <property type="match status" value="7"/>
</dbReference>
<dbReference type="InterPro" id="IPR001478">
    <property type="entry name" value="PDZ"/>
</dbReference>
<dbReference type="Gene3D" id="2.30.42.10">
    <property type="match status" value="7"/>
</dbReference>
<dbReference type="FunFam" id="2.30.42.10:FF:000021">
    <property type="entry name" value="Glutamate receptor interacting protein 1"/>
    <property type="match status" value="1"/>
</dbReference>